<reference evidence="1 2" key="1">
    <citation type="journal article" date="2022" name="bioRxiv">
        <title>The genome of the oomycete Peronosclerospora sorghi, a cosmopolitan pathogen of maize and sorghum, is inflated with dispersed pseudogenes.</title>
        <authorList>
            <person name="Fletcher K."/>
            <person name="Martin F."/>
            <person name="Isakeit T."/>
            <person name="Cavanaugh K."/>
            <person name="Magill C."/>
            <person name="Michelmore R."/>
        </authorList>
    </citation>
    <scope>NUCLEOTIDE SEQUENCE [LARGE SCALE GENOMIC DNA]</scope>
    <source>
        <strain evidence="1">P6</strain>
    </source>
</reference>
<gene>
    <name evidence="1" type="ORF">PsorP6_013789</name>
</gene>
<dbReference type="EMBL" id="CM047588">
    <property type="protein sequence ID" value="KAI9905355.1"/>
    <property type="molecule type" value="Genomic_DNA"/>
</dbReference>
<accession>A0ACC0VG34</accession>
<keyword evidence="2" id="KW-1185">Reference proteome</keyword>
<protein>
    <submittedName>
        <fullName evidence="1">Uncharacterized protein</fullName>
    </submittedName>
</protein>
<organism evidence="1 2">
    <name type="scientific">Peronosclerospora sorghi</name>
    <dbReference type="NCBI Taxonomy" id="230839"/>
    <lineage>
        <taxon>Eukaryota</taxon>
        <taxon>Sar</taxon>
        <taxon>Stramenopiles</taxon>
        <taxon>Oomycota</taxon>
        <taxon>Peronosporomycetes</taxon>
        <taxon>Peronosporales</taxon>
        <taxon>Peronosporaceae</taxon>
        <taxon>Peronosclerospora</taxon>
    </lineage>
</organism>
<evidence type="ECO:0000313" key="2">
    <source>
        <dbReference type="Proteomes" id="UP001163321"/>
    </source>
</evidence>
<sequence>MAAKSSISRGEGSHFIVKRILGIVNSDLLTVFNNIRLPLETQFTELYAKIKSDKSTLAHRHADEFMKPLVKKVSKHALDKLLEQYNNYIDMDDGDKCKGLFRASFGVPCRHDIKRRIKDNGRFHISDIHRQWHLVAPPLVQPVDIAAEPCSSPRKSLMRTLEQRFYEADDDHVAVA</sequence>
<dbReference type="Proteomes" id="UP001163321">
    <property type="component" value="Chromosome 9"/>
</dbReference>
<comment type="caution">
    <text evidence="1">The sequence shown here is derived from an EMBL/GenBank/DDBJ whole genome shotgun (WGS) entry which is preliminary data.</text>
</comment>
<name>A0ACC0VG34_9STRA</name>
<evidence type="ECO:0000313" key="1">
    <source>
        <dbReference type="EMBL" id="KAI9905355.1"/>
    </source>
</evidence>
<proteinExistence type="predicted"/>